<protein>
    <submittedName>
        <fullName evidence="4">HD domain-containing protein</fullName>
    </submittedName>
</protein>
<organism evidence="4 5">
    <name type="scientific">Paenibacillus cellulosilyticus</name>
    <dbReference type="NCBI Taxonomy" id="375489"/>
    <lineage>
        <taxon>Bacteria</taxon>
        <taxon>Bacillati</taxon>
        <taxon>Bacillota</taxon>
        <taxon>Bacilli</taxon>
        <taxon>Bacillales</taxon>
        <taxon>Paenibacillaceae</taxon>
        <taxon>Paenibacillus</taxon>
    </lineage>
</organism>
<dbReference type="Gene3D" id="1.10.3210.10">
    <property type="entry name" value="Hypothetical protein af1432"/>
    <property type="match status" value="1"/>
</dbReference>
<keyword evidence="5" id="KW-1185">Reference proteome</keyword>
<evidence type="ECO:0000259" key="3">
    <source>
        <dbReference type="PROSITE" id="PS51832"/>
    </source>
</evidence>
<feature type="transmembrane region" description="Helical" evidence="1">
    <location>
        <begin position="195"/>
        <end position="219"/>
    </location>
</feature>
<dbReference type="CDD" id="cd00077">
    <property type="entry name" value="HDc"/>
    <property type="match status" value="1"/>
</dbReference>
<gene>
    <name evidence="4" type="ORF">DFQ01_13139</name>
</gene>
<name>A0A2V2YNY1_9BACL</name>
<sequence>MRSRAVIRNTLLAVMLLPLIGYGLLHRFSSMDHTFKAPTGHFYVVSTVAAIAFVLALVVGIAGIRMRNVKVTFVSLAYVSLAEVFTLHGLSTPGFLLHASSLPTAAAQLSLSLAVFWLWLSSMSSDRLVVRMLARHNVMLLPMWTLILFIVCSLLFNHTSWIHGEFVTNPWFKGAQSVVEIGLIGWTMRRYWQAYLAWGSPLHFMIVHSCGLLIVSQFIMVTGKIWQVSWWGYHVTLLISVIFMIIGVMRQYSAQDAAGSSLLRLFRANPREWIETCLSPNVRALIVTTEKRDAYTAGHNYRVALYALRLGERMGLNTEQLRAIALGGIVHDVGKLKVPDSILNKPGKLTPFERDVIERHPLAGYDVCKRLGFMKEELAIIRNHHEKWDGTGYPDRLRHDNIPLLARVTAVADVYDALTSSRSYRKAMSHGEALAIITSERGAHFDPECVDAWLRLAEEDQLFFEQMSGSDRGLQQDQLISSSS</sequence>
<comment type="caution">
    <text evidence="4">The sequence shown here is derived from an EMBL/GenBank/DDBJ whole genome shotgun (WGS) entry which is preliminary data.</text>
</comment>
<evidence type="ECO:0000313" key="5">
    <source>
        <dbReference type="Proteomes" id="UP000246635"/>
    </source>
</evidence>
<keyword evidence="1" id="KW-1133">Transmembrane helix</keyword>
<dbReference type="SMART" id="SM00471">
    <property type="entry name" value="HDc"/>
    <property type="match status" value="1"/>
</dbReference>
<dbReference type="SUPFAM" id="SSF109604">
    <property type="entry name" value="HD-domain/PDEase-like"/>
    <property type="match status" value="1"/>
</dbReference>
<feature type="transmembrane region" description="Helical" evidence="1">
    <location>
        <begin position="41"/>
        <end position="64"/>
    </location>
</feature>
<dbReference type="PANTHER" id="PTHR43155">
    <property type="entry name" value="CYCLIC DI-GMP PHOSPHODIESTERASE PA4108-RELATED"/>
    <property type="match status" value="1"/>
</dbReference>
<dbReference type="Proteomes" id="UP000246635">
    <property type="component" value="Unassembled WGS sequence"/>
</dbReference>
<dbReference type="Pfam" id="PF13487">
    <property type="entry name" value="HD_5"/>
    <property type="match status" value="1"/>
</dbReference>
<feature type="transmembrane region" description="Helical" evidence="1">
    <location>
        <begin position="231"/>
        <end position="249"/>
    </location>
</feature>
<dbReference type="PROSITE" id="PS51832">
    <property type="entry name" value="HD_GYP"/>
    <property type="match status" value="1"/>
</dbReference>
<feature type="domain" description="HD-GYP" evidence="3">
    <location>
        <begin position="274"/>
        <end position="469"/>
    </location>
</feature>
<feature type="transmembrane region" description="Helical" evidence="1">
    <location>
        <begin position="102"/>
        <end position="120"/>
    </location>
</feature>
<dbReference type="PANTHER" id="PTHR43155:SF2">
    <property type="entry name" value="CYCLIC DI-GMP PHOSPHODIESTERASE PA4108"/>
    <property type="match status" value="1"/>
</dbReference>
<feature type="transmembrane region" description="Helical" evidence="1">
    <location>
        <begin position="140"/>
        <end position="159"/>
    </location>
</feature>
<dbReference type="RefSeq" id="WP_245946887.1">
    <property type="nucleotide sequence ID" value="NZ_CP054612.1"/>
</dbReference>
<dbReference type="InterPro" id="IPR006674">
    <property type="entry name" value="HD_domain"/>
</dbReference>
<dbReference type="PROSITE" id="PS51831">
    <property type="entry name" value="HD"/>
    <property type="match status" value="1"/>
</dbReference>
<reference evidence="4 5" key="1">
    <citation type="submission" date="2018-05" db="EMBL/GenBank/DDBJ databases">
        <title>Genomic Encyclopedia of Type Strains, Phase III (KMG-III): the genomes of soil and plant-associated and newly described type strains.</title>
        <authorList>
            <person name="Whitman W."/>
        </authorList>
    </citation>
    <scope>NUCLEOTIDE SEQUENCE [LARGE SCALE GENOMIC DNA]</scope>
    <source>
        <strain evidence="4 5">CECT 5696</strain>
    </source>
</reference>
<dbReference type="EMBL" id="QGTQ01000031">
    <property type="protein sequence ID" value="PWV94410.1"/>
    <property type="molecule type" value="Genomic_DNA"/>
</dbReference>
<evidence type="ECO:0000256" key="1">
    <source>
        <dbReference type="SAM" id="Phobius"/>
    </source>
</evidence>
<accession>A0A2V2YNY1</accession>
<keyword evidence="1" id="KW-0812">Transmembrane</keyword>
<dbReference type="InterPro" id="IPR037522">
    <property type="entry name" value="HD_GYP_dom"/>
</dbReference>
<evidence type="ECO:0000313" key="4">
    <source>
        <dbReference type="EMBL" id="PWV94410.1"/>
    </source>
</evidence>
<dbReference type="InterPro" id="IPR003607">
    <property type="entry name" value="HD/PDEase_dom"/>
</dbReference>
<proteinExistence type="predicted"/>
<evidence type="ECO:0000259" key="2">
    <source>
        <dbReference type="PROSITE" id="PS51831"/>
    </source>
</evidence>
<feature type="transmembrane region" description="Helical" evidence="1">
    <location>
        <begin position="71"/>
        <end position="90"/>
    </location>
</feature>
<dbReference type="AlphaFoldDB" id="A0A2V2YNY1"/>
<feature type="domain" description="HD" evidence="2">
    <location>
        <begin position="296"/>
        <end position="418"/>
    </location>
</feature>
<keyword evidence="1" id="KW-0472">Membrane</keyword>